<dbReference type="SUPFAM" id="SSF88659">
    <property type="entry name" value="Sigma3 and sigma4 domains of RNA polymerase sigma factors"/>
    <property type="match status" value="1"/>
</dbReference>
<dbReference type="InterPro" id="IPR039425">
    <property type="entry name" value="RNA_pol_sigma-70-like"/>
</dbReference>
<dbReference type="InterPro" id="IPR007627">
    <property type="entry name" value="RNA_pol_sigma70_r2"/>
</dbReference>
<gene>
    <name evidence="7" type="ORF">K3174_16500</name>
</gene>
<dbReference type="SUPFAM" id="SSF88946">
    <property type="entry name" value="Sigma2 domain of RNA polymerase sigma factors"/>
    <property type="match status" value="1"/>
</dbReference>
<dbReference type="InterPro" id="IPR036388">
    <property type="entry name" value="WH-like_DNA-bd_sf"/>
</dbReference>
<keyword evidence="3" id="KW-0731">Sigma factor</keyword>
<dbReference type="InterPro" id="IPR013249">
    <property type="entry name" value="RNA_pol_sigma70_r4_t2"/>
</dbReference>
<dbReference type="RefSeq" id="WP_221560538.1">
    <property type="nucleotide sequence ID" value="NZ_JAIGNO010000021.1"/>
</dbReference>
<keyword evidence="2" id="KW-0805">Transcription regulation</keyword>
<evidence type="ECO:0000313" key="7">
    <source>
        <dbReference type="EMBL" id="MBX7484128.1"/>
    </source>
</evidence>
<protein>
    <submittedName>
        <fullName evidence="7">Sigma-70 family RNA polymerase sigma factor</fullName>
    </submittedName>
</protein>
<dbReference type="NCBIfam" id="TIGR02937">
    <property type="entry name" value="sigma70-ECF"/>
    <property type="match status" value="1"/>
</dbReference>
<comment type="similarity">
    <text evidence="1">Belongs to the sigma-70 factor family. ECF subfamily.</text>
</comment>
<dbReference type="Proteomes" id="UP000755104">
    <property type="component" value="Unassembled WGS sequence"/>
</dbReference>
<evidence type="ECO:0000259" key="6">
    <source>
        <dbReference type="Pfam" id="PF08281"/>
    </source>
</evidence>
<dbReference type="EMBL" id="JAIGNO010000021">
    <property type="protein sequence ID" value="MBX7484128.1"/>
    <property type="molecule type" value="Genomic_DNA"/>
</dbReference>
<dbReference type="Pfam" id="PF08281">
    <property type="entry name" value="Sigma70_r4_2"/>
    <property type="match status" value="1"/>
</dbReference>
<dbReference type="PANTHER" id="PTHR43133">
    <property type="entry name" value="RNA POLYMERASE ECF-TYPE SIGMA FACTO"/>
    <property type="match status" value="1"/>
</dbReference>
<evidence type="ECO:0000256" key="1">
    <source>
        <dbReference type="ARBA" id="ARBA00010641"/>
    </source>
</evidence>
<dbReference type="Pfam" id="PF04542">
    <property type="entry name" value="Sigma70_r2"/>
    <property type="match status" value="1"/>
</dbReference>
<dbReference type="InterPro" id="IPR013324">
    <property type="entry name" value="RNA_pol_sigma_r3/r4-like"/>
</dbReference>
<dbReference type="PANTHER" id="PTHR43133:SF46">
    <property type="entry name" value="RNA POLYMERASE SIGMA-70 FACTOR ECF SUBFAMILY"/>
    <property type="match status" value="1"/>
</dbReference>
<organism evidence="7 8">
    <name type="scientific">Qipengyuania qiaonensis</name>
    <dbReference type="NCBI Taxonomy" id="2867240"/>
    <lineage>
        <taxon>Bacteria</taxon>
        <taxon>Pseudomonadati</taxon>
        <taxon>Pseudomonadota</taxon>
        <taxon>Alphaproteobacteria</taxon>
        <taxon>Sphingomonadales</taxon>
        <taxon>Erythrobacteraceae</taxon>
        <taxon>Qipengyuania</taxon>
    </lineage>
</organism>
<evidence type="ECO:0000256" key="2">
    <source>
        <dbReference type="ARBA" id="ARBA00023015"/>
    </source>
</evidence>
<reference evidence="7 8" key="1">
    <citation type="submission" date="2021-08" db="EMBL/GenBank/DDBJ databases">
        <title>Comparative Genomics Analysis of the Genus Qipengyuania Reveals Extensive Genetic Diversity and Metabolic Versatility, Including the Description of Fifteen Novel Species.</title>
        <authorList>
            <person name="Liu Y."/>
        </authorList>
    </citation>
    <scope>NUCLEOTIDE SEQUENCE [LARGE SCALE GENOMIC DNA]</scope>
    <source>
        <strain evidence="7 8">6D47A</strain>
    </source>
</reference>
<comment type="caution">
    <text evidence="7">The sequence shown here is derived from an EMBL/GenBank/DDBJ whole genome shotgun (WGS) entry which is preliminary data.</text>
</comment>
<feature type="domain" description="RNA polymerase sigma factor 70 region 4 type 2" evidence="6">
    <location>
        <begin position="90"/>
        <end position="141"/>
    </location>
</feature>
<evidence type="ECO:0000259" key="5">
    <source>
        <dbReference type="Pfam" id="PF04542"/>
    </source>
</evidence>
<dbReference type="Gene3D" id="1.10.10.10">
    <property type="entry name" value="Winged helix-like DNA-binding domain superfamily/Winged helix DNA-binding domain"/>
    <property type="match status" value="1"/>
</dbReference>
<keyword evidence="8" id="KW-1185">Reference proteome</keyword>
<feature type="domain" description="RNA polymerase sigma-70 region 2" evidence="5">
    <location>
        <begin position="11"/>
        <end position="55"/>
    </location>
</feature>
<proteinExistence type="inferred from homology"/>
<evidence type="ECO:0000313" key="8">
    <source>
        <dbReference type="Proteomes" id="UP000755104"/>
    </source>
</evidence>
<dbReference type="InterPro" id="IPR013325">
    <property type="entry name" value="RNA_pol_sigma_r2"/>
</dbReference>
<keyword evidence="4" id="KW-0804">Transcription</keyword>
<dbReference type="InterPro" id="IPR014284">
    <property type="entry name" value="RNA_pol_sigma-70_dom"/>
</dbReference>
<accession>A0ABS7JAZ6</accession>
<sequence>MNLQRSGVELHEIDDLIQDAYCKFAALESVDHIDRPPAFFMQIVKNLRRDRLRRDKIVNFEEFTENGEPTVNDWEPSIEKAVSARQELGLVEAVLETLPRRCRDIFTLKRIEGLSQREIARRLEVTENIVENDVQKAVKALQNKLRATEATELKEALVEADRKQTG</sequence>
<evidence type="ECO:0000256" key="3">
    <source>
        <dbReference type="ARBA" id="ARBA00023082"/>
    </source>
</evidence>
<name>A0ABS7JAZ6_9SPHN</name>
<evidence type="ECO:0000256" key="4">
    <source>
        <dbReference type="ARBA" id="ARBA00023163"/>
    </source>
</evidence>